<evidence type="ECO:0000256" key="2">
    <source>
        <dbReference type="PROSITE-ProRule" id="PRU00182"/>
    </source>
</evidence>
<protein>
    <submittedName>
        <fullName evidence="4">rRNA pseudouridine synthase</fullName>
    </submittedName>
</protein>
<dbReference type="PANTHER" id="PTHR47683:SF2">
    <property type="entry name" value="RNA-BINDING S4 DOMAIN-CONTAINING PROTEIN"/>
    <property type="match status" value="1"/>
</dbReference>
<dbReference type="Pfam" id="PF00849">
    <property type="entry name" value="PseudoU_synth_2"/>
    <property type="match status" value="1"/>
</dbReference>
<feature type="domain" description="RNA-binding S4" evidence="3">
    <location>
        <begin position="25"/>
        <end position="82"/>
    </location>
</feature>
<dbReference type="Proteomes" id="UP000320801">
    <property type="component" value="Unassembled WGS sequence"/>
</dbReference>
<dbReference type="AlphaFoldDB" id="A0A507SIT3"/>
<dbReference type="InterPro" id="IPR002942">
    <property type="entry name" value="S4_RNA-bd"/>
</dbReference>
<gene>
    <name evidence="4" type="ORF">E1I18_01870</name>
</gene>
<name>A0A507SIT3_9BACT</name>
<dbReference type="OrthoDB" id="9807213at2"/>
<dbReference type="Gene3D" id="3.10.290.10">
    <property type="entry name" value="RNA-binding S4 domain"/>
    <property type="match status" value="1"/>
</dbReference>
<dbReference type="InterPro" id="IPR036986">
    <property type="entry name" value="S4_RNA-bd_sf"/>
</dbReference>
<dbReference type="CDD" id="cd00165">
    <property type="entry name" value="S4"/>
    <property type="match status" value="1"/>
</dbReference>
<organism evidence="4 5">
    <name type="scientific">Mycoplasmopsis mucosicanis</name>
    <dbReference type="NCBI Taxonomy" id="458208"/>
    <lineage>
        <taxon>Bacteria</taxon>
        <taxon>Bacillati</taxon>
        <taxon>Mycoplasmatota</taxon>
        <taxon>Mycoplasmoidales</taxon>
        <taxon>Metamycoplasmataceae</taxon>
        <taxon>Mycoplasmopsis</taxon>
    </lineage>
</organism>
<dbReference type="SMART" id="SM00363">
    <property type="entry name" value="S4"/>
    <property type="match status" value="1"/>
</dbReference>
<keyword evidence="2" id="KW-0694">RNA-binding</keyword>
<sequence length="252" mass="29864">MREYKIYTYLCLLFINKRGFMSEHIRLDKLLANELEISRSQANKLIASEQINVNNQIVKKNVNIDLLNDFVDYNGQKIEYVQYKYYLVNKPKNCVCANKDNINKTIFEAVELNEQIYRCAGRLDKDTTGMILITNDGKLINYLTSPKKKIVKKYLVQVDKDFDDKIKNFNQPIPIENFVVNDYKFEFISKNECYLSIYEGKFHQVKQMLKYFDFDVKSLKRVSIGNFEIPKNLAEGQKIKIEKKLINFFFNF</sequence>
<dbReference type="PROSITE" id="PS50889">
    <property type="entry name" value="S4"/>
    <property type="match status" value="1"/>
</dbReference>
<dbReference type="InterPro" id="IPR020103">
    <property type="entry name" value="PsdUridine_synth_cat_dom_sf"/>
</dbReference>
<dbReference type="GO" id="GO:0000455">
    <property type="term" value="P:enzyme-directed rRNA pseudouridine synthesis"/>
    <property type="evidence" value="ECO:0007669"/>
    <property type="project" value="UniProtKB-ARBA"/>
</dbReference>
<evidence type="ECO:0000259" key="3">
    <source>
        <dbReference type="SMART" id="SM00363"/>
    </source>
</evidence>
<dbReference type="Pfam" id="PF01479">
    <property type="entry name" value="S4"/>
    <property type="match status" value="1"/>
</dbReference>
<dbReference type="SUPFAM" id="SSF55174">
    <property type="entry name" value="Alpha-L RNA-binding motif"/>
    <property type="match status" value="1"/>
</dbReference>
<dbReference type="InterPro" id="IPR020094">
    <property type="entry name" value="TruA/RsuA/RluB/E/F_N"/>
</dbReference>
<dbReference type="GO" id="GO:0003723">
    <property type="term" value="F:RNA binding"/>
    <property type="evidence" value="ECO:0007669"/>
    <property type="project" value="UniProtKB-KW"/>
</dbReference>
<dbReference type="EMBL" id="SMDN01000005">
    <property type="protein sequence ID" value="TQC51630.1"/>
    <property type="molecule type" value="Genomic_DNA"/>
</dbReference>
<evidence type="ECO:0000313" key="4">
    <source>
        <dbReference type="EMBL" id="TQC51630.1"/>
    </source>
</evidence>
<evidence type="ECO:0000256" key="1">
    <source>
        <dbReference type="ARBA" id="ARBA00023235"/>
    </source>
</evidence>
<keyword evidence="1" id="KW-0413">Isomerase</keyword>
<dbReference type="InterPro" id="IPR050343">
    <property type="entry name" value="RsuA_PseudoU_synthase"/>
</dbReference>
<reference evidence="4 5" key="1">
    <citation type="submission" date="2019-03" db="EMBL/GenBank/DDBJ databases">
        <title>Characterization of a novel Mycoplasma cynos real-time PCR assay.</title>
        <authorList>
            <person name="Tallmadge R.L."/>
            <person name="Mitchell P.K."/>
            <person name="Goodman L."/>
        </authorList>
    </citation>
    <scope>NUCLEOTIDE SEQUENCE [LARGE SCALE GENOMIC DNA]</scope>
    <source>
        <strain evidence="4 5">1642</strain>
    </source>
</reference>
<comment type="caution">
    <text evidence="4">The sequence shown here is derived from an EMBL/GenBank/DDBJ whole genome shotgun (WGS) entry which is preliminary data.</text>
</comment>
<dbReference type="Gene3D" id="3.30.70.1560">
    <property type="entry name" value="Alpha-L RNA-binding motif"/>
    <property type="match status" value="1"/>
</dbReference>
<evidence type="ECO:0000313" key="5">
    <source>
        <dbReference type="Proteomes" id="UP000320801"/>
    </source>
</evidence>
<dbReference type="GO" id="GO:0120159">
    <property type="term" value="F:rRNA pseudouridine synthase activity"/>
    <property type="evidence" value="ECO:0007669"/>
    <property type="project" value="UniProtKB-ARBA"/>
</dbReference>
<proteinExistence type="predicted"/>
<dbReference type="InterPro" id="IPR042092">
    <property type="entry name" value="PsdUridine_s_RsuA/RluB/E/F_cat"/>
</dbReference>
<accession>A0A507SIT3</accession>
<dbReference type="InterPro" id="IPR006145">
    <property type="entry name" value="PsdUridine_synth_RsuA/RluA"/>
</dbReference>
<dbReference type="PANTHER" id="PTHR47683">
    <property type="entry name" value="PSEUDOURIDINE SYNTHASE FAMILY PROTEIN-RELATED"/>
    <property type="match status" value="1"/>
</dbReference>
<dbReference type="Gene3D" id="3.30.70.580">
    <property type="entry name" value="Pseudouridine synthase I, catalytic domain, N-terminal subdomain"/>
    <property type="match status" value="1"/>
</dbReference>
<keyword evidence="5" id="KW-1185">Reference proteome</keyword>
<dbReference type="SUPFAM" id="SSF55120">
    <property type="entry name" value="Pseudouridine synthase"/>
    <property type="match status" value="1"/>
</dbReference>